<sequence length="430" mass="46530">MSRDLLGEFGDFQSGGNSGNNGSNTTFSTPSYSHSHHHHHHQSSGQDQQGGGNINDLLGLFGSSPAPAPAPPSNNNINISNNVNYNNYNNNVNNQSTTLFSTSPNHTAYDFNNDAAFDDDFGDFAVEPLPSTNPTFGPFSNSSPPLKPTSTLPPSSSSYYLQKPEILKKNIEIQEDEDFGTFISTPRVPTPPPTFSLSSTITNSNYSHPSHPPPPLHTLLPFLTTQLLTPLPFLTRLKPLSYPAKQRLLTSPKVKNYFMAVILISHVVGRIIAGKKARARRSYKGVKSIDGGNGKKNDGLKDDREVAECVREYNEIVGSLRAVVRGMGVVVVELSIDMAISTSTSTAASASGNAGKGGNLKKKKTVANATAAAGEFCWLCGLSPLDKVVKLKEDEIQLGRDIDGKEKWTAGWGHRGCKNWWDECGGRFKP</sequence>
<feature type="compositionally biased region" description="Low complexity" evidence="1">
    <location>
        <begin position="20"/>
        <end position="29"/>
    </location>
</feature>
<organism evidence="2 3">
    <name type="scientific">Orbilia javanica</name>
    <dbReference type="NCBI Taxonomy" id="47235"/>
    <lineage>
        <taxon>Eukaryota</taxon>
        <taxon>Fungi</taxon>
        <taxon>Dikarya</taxon>
        <taxon>Ascomycota</taxon>
        <taxon>Pezizomycotina</taxon>
        <taxon>Orbiliomycetes</taxon>
        <taxon>Orbiliales</taxon>
        <taxon>Orbiliaceae</taxon>
        <taxon>Orbilia</taxon>
    </lineage>
</organism>
<evidence type="ECO:0000256" key="1">
    <source>
        <dbReference type="SAM" id="MobiDB-lite"/>
    </source>
</evidence>
<dbReference type="PANTHER" id="PTHR42084:SF1">
    <property type="entry name" value="SERINE_THREONINE-PROTEIN KINASE PPK6"/>
    <property type="match status" value="1"/>
</dbReference>
<dbReference type="AlphaFoldDB" id="A0AAN8R9Z7"/>
<evidence type="ECO:0000313" key="2">
    <source>
        <dbReference type="EMBL" id="KAK6329906.1"/>
    </source>
</evidence>
<keyword evidence="3" id="KW-1185">Reference proteome</keyword>
<name>A0AAN8R9Z7_9PEZI</name>
<dbReference type="PANTHER" id="PTHR42084">
    <property type="entry name" value="YALI0E26631P"/>
    <property type="match status" value="1"/>
</dbReference>
<dbReference type="Proteomes" id="UP001313282">
    <property type="component" value="Unassembled WGS sequence"/>
</dbReference>
<feature type="compositionally biased region" description="Low complexity" evidence="1">
    <location>
        <begin position="140"/>
        <end position="158"/>
    </location>
</feature>
<accession>A0AAN8R9Z7</accession>
<protein>
    <submittedName>
        <fullName evidence="2">Uncharacterized protein</fullName>
    </submittedName>
</protein>
<reference evidence="2 3" key="1">
    <citation type="submission" date="2019-10" db="EMBL/GenBank/DDBJ databases">
        <authorList>
            <person name="Palmer J.M."/>
        </authorList>
    </citation>
    <scope>NUCLEOTIDE SEQUENCE [LARGE SCALE GENOMIC DNA]</scope>
    <source>
        <strain evidence="2 3">TWF718</strain>
    </source>
</reference>
<gene>
    <name evidence="2" type="ORF">TWF718_003333</name>
</gene>
<proteinExistence type="predicted"/>
<dbReference type="EMBL" id="JAVHNR010000012">
    <property type="protein sequence ID" value="KAK6329906.1"/>
    <property type="molecule type" value="Genomic_DNA"/>
</dbReference>
<feature type="region of interest" description="Disordered" evidence="1">
    <location>
        <begin position="132"/>
        <end position="158"/>
    </location>
</feature>
<comment type="caution">
    <text evidence="2">The sequence shown here is derived from an EMBL/GenBank/DDBJ whole genome shotgun (WGS) entry which is preliminary data.</text>
</comment>
<evidence type="ECO:0000313" key="3">
    <source>
        <dbReference type="Proteomes" id="UP001313282"/>
    </source>
</evidence>
<feature type="region of interest" description="Disordered" evidence="1">
    <location>
        <begin position="1"/>
        <end position="78"/>
    </location>
</feature>